<evidence type="ECO:0000256" key="2">
    <source>
        <dbReference type="ARBA" id="ARBA00023002"/>
    </source>
</evidence>
<organism evidence="3 4">
    <name type="scientific">Camelimonas lactis</name>
    <dbReference type="NCBI Taxonomy" id="659006"/>
    <lineage>
        <taxon>Bacteria</taxon>
        <taxon>Pseudomonadati</taxon>
        <taxon>Pseudomonadota</taxon>
        <taxon>Alphaproteobacteria</taxon>
        <taxon>Hyphomicrobiales</taxon>
        <taxon>Chelatococcaceae</taxon>
        <taxon>Camelimonas</taxon>
    </lineage>
</organism>
<dbReference type="RefSeq" id="WP_132003245.1">
    <property type="nucleotide sequence ID" value="NZ_JBHUNN010000002.1"/>
</dbReference>
<dbReference type="PRINTS" id="PR00081">
    <property type="entry name" value="GDHRDH"/>
</dbReference>
<name>A0A4R2GZ50_9HYPH</name>
<dbReference type="OrthoDB" id="9797020at2"/>
<dbReference type="Gene3D" id="3.40.50.720">
    <property type="entry name" value="NAD(P)-binding Rossmann-like Domain"/>
    <property type="match status" value="1"/>
</dbReference>
<dbReference type="PANTHER" id="PTHR43296">
    <property type="entry name" value="PEROXISOMAL 2,4-DIENOYL-COA REDUCTASE"/>
    <property type="match status" value="1"/>
</dbReference>
<accession>A0A4R2GZ50</accession>
<gene>
    <name evidence="3" type="ORF">EV666_102140</name>
</gene>
<dbReference type="EMBL" id="SLWL01000002">
    <property type="protein sequence ID" value="TCO15162.1"/>
    <property type="molecule type" value="Genomic_DNA"/>
</dbReference>
<proteinExistence type="predicted"/>
<dbReference type="SUPFAM" id="SSF51735">
    <property type="entry name" value="NAD(P)-binding Rossmann-fold domains"/>
    <property type="match status" value="1"/>
</dbReference>
<dbReference type="Pfam" id="PF13561">
    <property type="entry name" value="adh_short_C2"/>
    <property type="match status" value="1"/>
</dbReference>
<dbReference type="PANTHER" id="PTHR43296:SF2">
    <property type="entry name" value="PEROXISOMAL 2,4-DIENOYL-COA REDUCTASE [(3E)-ENOYL-COA-PRODUCING]"/>
    <property type="match status" value="1"/>
</dbReference>
<reference evidence="3 4" key="1">
    <citation type="submission" date="2019-03" db="EMBL/GenBank/DDBJ databases">
        <title>Genomic Encyclopedia of Type Strains, Phase IV (KMG-IV): sequencing the most valuable type-strain genomes for metagenomic binning, comparative biology and taxonomic classification.</title>
        <authorList>
            <person name="Goeker M."/>
        </authorList>
    </citation>
    <scope>NUCLEOTIDE SEQUENCE [LARGE SCALE GENOMIC DNA]</scope>
    <source>
        <strain evidence="3 4">DSM 22958</strain>
    </source>
</reference>
<evidence type="ECO:0000256" key="1">
    <source>
        <dbReference type="ARBA" id="ARBA00022857"/>
    </source>
</evidence>
<protein>
    <submittedName>
        <fullName evidence="3">NAD(P)-dependent dehydrogenase (Short-subunit alcohol dehydrogenase family)</fullName>
    </submittedName>
</protein>
<dbReference type="InterPro" id="IPR045017">
    <property type="entry name" value="DECR2-like"/>
</dbReference>
<dbReference type="GO" id="GO:0008670">
    <property type="term" value="F:2,4-dienoyl-CoA reductase (NADPH) activity"/>
    <property type="evidence" value="ECO:0007669"/>
    <property type="project" value="InterPro"/>
</dbReference>
<dbReference type="GO" id="GO:0009062">
    <property type="term" value="P:fatty acid catabolic process"/>
    <property type="evidence" value="ECO:0007669"/>
    <property type="project" value="InterPro"/>
</dbReference>
<dbReference type="InterPro" id="IPR036291">
    <property type="entry name" value="NAD(P)-bd_dom_sf"/>
</dbReference>
<dbReference type="InterPro" id="IPR002347">
    <property type="entry name" value="SDR_fam"/>
</dbReference>
<dbReference type="AlphaFoldDB" id="A0A4R2GZ50"/>
<keyword evidence="4" id="KW-1185">Reference proteome</keyword>
<keyword evidence="2" id="KW-0560">Oxidoreductase</keyword>
<evidence type="ECO:0000313" key="3">
    <source>
        <dbReference type="EMBL" id="TCO15162.1"/>
    </source>
</evidence>
<sequence>MFSKDLLSGKRILVTGGGTGLGKAMSEGFMSLGADVVICGRRKGVLDDTAKELMDRYPGRKVDVFGVDIRDFNAVDAMVEEVFQTGAPLTGLINNAAGNFISRTEDLTPGGFNAIANIVMHGTFYVTHSVGKRWIARQLPGSVISILATWVRNGGPYVVPSAMSKAAVNVMTMSLAAEWGHYGIRLNSIAPGEIPTEGMNARLSPGQKPGERAAKFNPMGRHGTFADLQNLASFLQSDGSSWINGETIALDGAQGLATGGNFYSVMRDWSDADWQKARDLIRGQNEKDRSQRTN</sequence>
<evidence type="ECO:0000313" key="4">
    <source>
        <dbReference type="Proteomes" id="UP000294881"/>
    </source>
</evidence>
<keyword evidence="1" id="KW-0521">NADP</keyword>
<dbReference type="Proteomes" id="UP000294881">
    <property type="component" value="Unassembled WGS sequence"/>
</dbReference>
<comment type="caution">
    <text evidence="3">The sequence shown here is derived from an EMBL/GenBank/DDBJ whole genome shotgun (WGS) entry which is preliminary data.</text>
</comment>